<dbReference type="Proteomes" id="UP000216339">
    <property type="component" value="Unassembled WGS sequence"/>
</dbReference>
<organism evidence="2 3">
    <name type="scientific">Rubrivirga marina</name>
    <dbReference type="NCBI Taxonomy" id="1196024"/>
    <lineage>
        <taxon>Bacteria</taxon>
        <taxon>Pseudomonadati</taxon>
        <taxon>Rhodothermota</taxon>
        <taxon>Rhodothermia</taxon>
        <taxon>Rhodothermales</taxon>
        <taxon>Rubricoccaceae</taxon>
        <taxon>Rubrivirga</taxon>
    </lineage>
</organism>
<dbReference type="PANTHER" id="PTHR46411:SF3">
    <property type="entry name" value="AAA+ ATPASE DOMAIN-CONTAINING PROTEIN"/>
    <property type="match status" value="1"/>
</dbReference>
<protein>
    <submittedName>
        <fullName evidence="2">ATPase</fullName>
    </submittedName>
</protein>
<dbReference type="InterPro" id="IPR027417">
    <property type="entry name" value="P-loop_NTPase"/>
</dbReference>
<dbReference type="OrthoDB" id="7438987at2"/>
<dbReference type="PANTHER" id="PTHR46411">
    <property type="entry name" value="FAMILY ATPASE, PUTATIVE-RELATED"/>
    <property type="match status" value="1"/>
</dbReference>
<dbReference type="Gene3D" id="3.40.50.300">
    <property type="entry name" value="P-loop containing nucleotide triphosphate hydrolases"/>
    <property type="match status" value="1"/>
</dbReference>
<gene>
    <name evidence="2" type="ORF">BSZ37_05995</name>
</gene>
<dbReference type="GO" id="GO:0005524">
    <property type="term" value="F:ATP binding"/>
    <property type="evidence" value="ECO:0007669"/>
    <property type="project" value="InterPro"/>
</dbReference>
<dbReference type="CDD" id="cd19481">
    <property type="entry name" value="RecA-like_protease"/>
    <property type="match status" value="1"/>
</dbReference>
<evidence type="ECO:0000313" key="3">
    <source>
        <dbReference type="Proteomes" id="UP000216339"/>
    </source>
</evidence>
<feature type="domain" description="AAA+ ATPase" evidence="1">
    <location>
        <begin position="428"/>
        <end position="560"/>
    </location>
</feature>
<dbReference type="Pfam" id="PF22977">
    <property type="entry name" value="WHD"/>
    <property type="match status" value="1"/>
</dbReference>
<dbReference type="EMBL" id="MQWD01000001">
    <property type="protein sequence ID" value="PAP76025.1"/>
    <property type="molecule type" value="Genomic_DNA"/>
</dbReference>
<keyword evidence="3" id="KW-1185">Reference proteome</keyword>
<dbReference type="SUPFAM" id="SSF52540">
    <property type="entry name" value="P-loop containing nucleoside triphosphate hydrolases"/>
    <property type="match status" value="1"/>
</dbReference>
<evidence type="ECO:0000313" key="2">
    <source>
        <dbReference type="EMBL" id="PAP76025.1"/>
    </source>
</evidence>
<dbReference type="GO" id="GO:0016887">
    <property type="term" value="F:ATP hydrolysis activity"/>
    <property type="evidence" value="ECO:0007669"/>
    <property type="project" value="InterPro"/>
</dbReference>
<dbReference type="AlphaFoldDB" id="A0A271IZ93"/>
<dbReference type="SMART" id="SM00382">
    <property type="entry name" value="AAA"/>
    <property type="match status" value="1"/>
</dbReference>
<dbReference type="InterPro" id="IPR054472">
    <property type="entry name" value="WHD"/>
</dbReference>
<dbReference type="Pfam" id="PF00004">
    <property type="entry name" value="AAA"/>
    <property type="match status" value="1"/>
</dbReference>
<evidence type="ECO:0000259" key="1">
    <source>
        <dbReference type="SMART" id="SM00382"/>
    </source>
</evidence>
<sequence length="643" mass="69308">MSAAAPTSWHEANQRHLGAALDEVRAALDRAAGLDADSADEPTEAVDFAAFGAPAALEQVVRAFGLSPFERAVLLLCAGMELTAAFAEACARAGSDRPTFGLALASLPEAHWSALAPTAPLRRWRLLEVGSGERLVDSPLRLDERLLHHLNGVQHLDENLLGFVYPEAGGELVPSHEAVAEAVADVWARNREPALPAIQLNGVEPSGKRDVAAAACARLGLGLFRMPASVIPGGAAEFDALVQLWTRESALSGAALLLDADEVAPSDTAMTLVRRLVDEAGGPLILASRERTRTARRPTVAFDVGRPTRPEQRALWTAALGEHAATLNGHVGRVTDQFDLSGPSIRAASLRALDARRPAADALWDACRVQARQELDGLARSVEPRATWDDLVLPEPQLRTLRAIEAHVRHRLRVHEDWGFGARSDRGLGITALFSGHSGTGKTLAAEVLANVLGLDLYHIDLSAVVSKYIGETETNLRRVFDAAEAGGAVLLFDEADALFGKRSEVKDSHDRYANLEVSYLLQRMEAYRGLAVLTTNLKNAIDDAFERRLRFRVAFPFPDAPQRAAIWRRVFPAQTPTDGLDPDTLAGLNATGGTIRNVALHAAFLAAEADGPVRMAHVRQAARDVYAQLEKPLTDRELAGWS</sequence>
<dbReference type="RefSeq" id="WP_095509668.1">
    <property type="nucleotide sequence ID" value="NZ_MQWD01000001.1"/>
</dbReference>
<dbReference type="InterPro" id="IPR003593">
    <property type="entry name" value="AAA+_ATPase"/>
</dbReference>
<comment type="caution">
    <text evidence="2">The sequence shown here is derived from an EMBL/GenBank/DDBJ whole genome shotgun (WGS) entry which is preliminary data.</text>
</comment>
<accession>A0A271IZ93</accession>
<name>A0A271IZ93_9BACT</name>
<proteinExistence type="predicted"/>
<reference evidence="2 3" key="1">
    <citation type="submission" date="2016-11" db="EMBL/GenBank/DDBJ databases">
        <title>Study of marine rhodopsin-containing bacteria.</title>
        <authorList>
            <person name="Yoshizawa S."/>
            <person name="Kumagai Y."/>
            <person name="Kogure K."/>
        </authorList>
    </citation>
    <scope>NUCLEOTIDE SEQUENCE [LARGE SCALE GENOMIC DNA]</scope>
    <source>
        <strain evidence="2 3">SAORIC-28</strain>
    </source>
</reference>
<dbReference type="InterPro" id="IPR003959">
    <property type="entry name" value="ATPase_AAA_core"/>
</dbReference>